<keyword evidence="2" id="KW-1185">Reference proteome</keyword>
<comment type="caution">
    <text evidence="1">The sequence shown here is derived from an EMBL/GenBank/DDBJ whole genome shotgun (WGS) entry which is preliminary data.</text>
</comment>
<dbReference type="Proteomes" id="UP000799764">
    <property type="component" value="Unassembled WGS sequence"/>
</dbReference>
<reference evidence="1" key="1">
    <citation type="journal article" date="2020" name="Stud. Mycol.">
        <title>101 Dothideomycetes genomes: a test case for predicting lifestyles and emergence of pathogens.</title>
        <authorList>
            <person name="Haridas S."/>
            <person name="Albert R."/>
            <person name="Binder M."/>
            <person name="Bloem J."/>
            <person name="Labutti K."/>
            <person name="Salamov A."/>
            <person name="Andreopoulos B."/>
            <person name="Baker S."/>
            <person name="Barry K."/>
            <person name="Bills G."/>
            <person name="Bluhm B."/>
            <person name="Cannon C."/>
            <person name="Castanera R."/>
            <person name="Culley D."/>
            <person name="Daum C."/>
            <person name="Ezra D."/>
            <person name="Gonzalez J."/>
            <person name="Henrissat B."/>
            <person name="Kuo A."/>
            <person name="Liang C."/>
            <person name="Lipzen A."/>
            <person name="Lutzoni F."/>
            <person name="Magnuson J."/>
            <person name="Mondo S."/>
            <person name="Nolan M."/>
            <person name="Ohm R."/>
            <person name="Pangilinan J."/>
            <person name="Park H.-J."/>
            <person name="Ramirez L."/>
            <person name="Alfaro M."/>
            <person name="Sun H."/>
            <person name="Tritt A."/>
            <person name="Yoshinaga Y."/>
            <person name="Zwiers L.-H."/>
            <person name="Turgeon B."/>
            <person name="Goodwin S."/>
            <person name="Spatafora J."/>
            <person name="Crous P."/>
            <person name="Grigoriev I."/>
        </authorList>
    </citation>
    <scope>NUCLEOTIDE SEQUENCE</scope>
    <source>
        <strain evidence="1">CBS 690.94</strain>
    </source>
</reference>
<accession>A0A9P4PZK8</accession>
<sequence length="277" mass="31605">MISYNSYKYWHSWQNEHIHTKNQRIAAVLVPPGPIGPLHPAHRHIPHPAETPLGSTTPFLRLPTELHLEIFSHIRADEDVFDDPHAWLWAVLALRGASRLFRYMLPPLTHDELLELELTLRATSRGLQACRYCLCLRHTNHFSHAQAWQRGVPMDAVLGWAGFSVKSVEKRAKRFCVDCGFAKAMDPTLEIDKTRYGKGSEVMVGEGEGERWVWCWWCEGMKKGEEAGILGEEACTGSCAACCHQHGCEGACLREEQERRRAAAEEWIVERRDLELD</sequence>
<evidence type="ECO:0000313" key="2">
    <source>
        <dbReference type="Proteomes" id="UP000799764"/>
    </source>
</evidence>
<evidence type="ECO:0008006" key="3">
    <source>
        <dbReference type="Google" id="ProtNLM"/>
    </source>
</evidence>
<organism evidence="1 2">
    <name type="scientific">Karstenula rhodostoma CBS 690.94</name>
    <dbReference type="NCBI Taxonomy" id="1392251"/>
    <lineage>
        <taxon>Eukaryota</taxon>
        <taxon>Fungi</taxon>
        <taxon>Dikarya</taxon>
        <taxon>Ascomycota</taxon>
        <taxon>Pezizomycotina</taxon>
        <taxon>Dothideomycetes</taxon>
        <taxon>Pleosporomycetidae</taxon>
        <taxon>Pleosporales</taxon>
        <taxon>Massarineae</taxon>
        <taxon>Didymosphaeriaceae</taxon>
        <taxon>Karstenula</taxon>
    </lineage>
</organism>
<dbReference type="AlphaFoldDB" id="A0A9P4PZK8"/>
<proteinExistence type="predicted"/>
<dbReference type="EMBL" id="MU001492">
    <property type="protein sequence ID" value="KAF2451784.1"/>
    <property type="molecule type" value="Genomic_DNA"/>
</dbReference>
<evidence type="ECO:0000313" key="1">
    <source>
        <dbReference type="EMBL" id="KAF2451784.1"/>
    </source>
</evidence>
<dbReference type="OrthoDB" id="5281164at2759"/>
<name>A0A9P4PZK8_9PLEO</name>
<protein>
    <recommendedName>
        <fullName evidence="3">F-box domain-containing protein</fullName>
    </recommendedName>
</protein>
<gene>
    <name evidence="1" type="ORF">P171DRAFT_426241</name>
</gene>